<dbReference type="Proteomes" id="UP001257627">
    <property type="component" value="Unassembled WGS sequence"/>
</dbReference>
<sequence length="419" mass="42732">MAAGYLEILRARHAARLLAGTLTGRLPNATAAIAVVLFVRAEGGTYSLAGALAAVYGVGNAVGQPLLGRLVDLYGQPRVQLPAALVSALGMGVFAFSGTDPLPVAYLSMVVAGLFTPPLEGGLRALWPSVLRREEQVHTAYAMDAVAQEVMFTVGPLLLTLCASLWSARAALLILNVVGVLGALSVVLSPPSRAWRSAPREAHWLGALRSPGLLALLGAFLFVGIALGSITVAAVSYADDHGGDAVYGWLMAAVGLGALVGGTAYGARRWSGAPERRLRVLVALLAVCYLPLVLMPGVVAMTALAALAGVFLAPCVACAFIIVDRHAPRGTVTEAFSWLVTTFTVGASVGTGLAGPVVEWGGAVWGFALPGAAGAAALVVLLATGRVLAATGDGAVVAVSSENDPNRAVEPRFSSGDRA</sequence>
<feature type="transmembrane region" description="Helical" evidence="1">
    <location>
        <begin position="212"/>
        <end position="234"/>
    </location>
</feature>
<evidence type="ECO:0000313" key="2">
    <source>
        <dbReference type="EMBL" id="MDU8998631.1"/>
    </source>
</evidence>
<dbReference type="Gene3D" id="1.20.1250.20">
    <property type="entry name" value="MFS general substrate transporter like domains"/>
    <property type="match status" value="1"/>
</dbReference>
<evidence type="ECO:0000313" key="3">
    <source>
        <dbReference type="Proteomes" id="UP001257627"/>
    </source>
</evidence>
<feature type="transmembrane region" description="Helical" evidence="1">
    <location>
        <begin position="246"/>
        <end position="266"/>
    </location>
</feature>
<protein>
    <submittedName>
        <fullName evidence="2">MFS transporter</fullName>
    </submittedName>
</protein>
<dbReference type="PANTHER" id="PTHR23542:SF1">
    <property type="entry name" value="MAJOR FACILITATOR SUPERFAMILY (MFS) PROFILE DOMAIN-CONTAINING PROTEIN"/>
    <property type="match status" value="1"/>
</dbReference>
<comment type="caution">
    <text evidence="2">The sequence shown here is derived from an EMBL/GenBank/DDBJ whole genome shotgun (WGS) entry which is preliminary data.</text>
</comment>
<keyword evidence="1" id="KW-0812">Transmembrane</keyword>
<evidence type="ECO:0000256" key="1">
    <source>
        <dbReference type="SAM" id="Phobius"/>
    </source>
</evidence>
<dbReference type="InterPro" id="IPR036259">
    <property type="entry name" value="MFS_trans_sf"/>
</dbReference>
<feature type="transmembrane region" description="Helical" evidence="1">
    <location>
        <begin position="17"/>
        <end position="39"/>
    </location>
</feature>
<reference evidence="2 3" key="1">
    <citation type="submission" date="2023-02" db="EMBL/GenBank/DDBJ databases">
        <authorList>
            <person name="Maleckis M."/>
        </authorList>
    </citation>
    <scope>NUCLEOTIDE SEQUENCE [LARGE SCALE GENOMIC DNA]</scope>
    <source>
        <strain evidence="2 3">P8-A2</strain>
    </source>
</reference>
<accession>A0ABU3UXI1</accession>
<feature type="transmembrane region" description="Helical" evidence="1">
    <location>
        <begin position="278"/>
        <end position="298"/>
    </location>
</feature>
<gene>
    <name evidence="2" type="ORF">PU648_40980</name>
</gene>
<proteinExistence type="predicted"/>
<keyword evidence="1" id="KW-1133">Transmembrane helix</keyword>
<feature type="transmembrane region" description="Helical" evidence="1">
    <location>
        <begin position="172"/>
        <end position="191"/>
    </location>
</feature>
<feature type="transmembrane region" description="Helical" evidence="1">
    <location>
        <begin position="79"/>
        <end position="98"/>
    </location>
</feature>
<dbReference type="PANTHER" id="PTHR23542">
    <property type="match status" value="1"/>
</dbReference>
<keyword evidence="1" id="KW-0472">Membrane</keyword>
<feature type="transmembrane region" description="Helical" evidence="1">
    <location>
        <begin position="335"/>
        <end position="358"/>
    </location>
</feature>
<dbReference type="RefSeq" id="WP_143607643.1">
    <property type="nucleotide sequence ID" value="NZ_CP107955.1"/>
</dbReference>
<dbReference type="Pfam" id="PF07690">
    <property type="entry name" value="MFS_1"/>
    <property type="match status" value="1"/>
</dbReference>
<keyword evidence="3" id="KW-1185">Reference proteome</keyword>
<feature type="transmembrane region" description="Helical" evidence="1">
    <location>
        <begin position="45"/>
        <end position="67"/>
    </location>
</feature>
<organism evidence="2 3">
    <name type="scientific">Streptomyces mirabilis</name>
    <dbReference type="NCBI Taxonomy" id="68239"/>
    <lineage>
        <taxon>Bacteria</taxon>
        <taxon>Bacillati</taxon>
        <taxon>Actinomycetota</taxon>
        <taxon>Actinomycetes</taxon>
        <taxon>Kitasatosporales</taxon>
        <taxon>Streptomycetaceae</taxon>
        <taxon>Streptomyces</taxon>
    </lineage>
</organism>
<feature type="transmembrane region" description="Helical" evidence="1">
    <location>
        <begin position="364"/>
        <end position="383"/>
    </location>
</feature>
<dbReference type="SUPFAM" id="SSF103473">
    <property type="entry name" value="MFS general substrate transporter"/>
    <property type="match status" value="1"/>
</dbReference>
<name>A0ABU3UXI1_9ACTN</name>
<feature type="transmembrane region" description="Helical" evidence="1">
    <location>
        <begin position="304"/>
        <end position="323"/>
    </location>
</feature>
<dbReference type="EMBL" id="JARAKF010000001">
    <property type="protein sequence ID" value="MDU8998631.1"/>
    <property type="molecule type" value="Genomic_DNA"/>
</dbReference>
<dbReference type="InterPro" id="IPR011701">
    <property type="entry name" value="MFS"/>
</dbReference>